<name>A0A9D7F5L6_9RHOO</name>
<protein>
    <submittedName>
        <fullName evidence="1">Uncharacterized protein</fullName>
    </submittedName>
</protein>
<dbReference type="EMBL" id="JADJNC010000007">
    <property type="protein sequence ID" value="MBK7422515.1"/>
    <property type="molecule type" value="Genomic_DNA"/>
</dbReference>
<dbReference type="Proteomes" id="UP000886602">
    <property type="component" value="Unassembled WGS sequence"/>
</dbReference>
<evidence type="ECO:0000313" key="1">
    <source>
        <dbReference type="EMBL" id="MBK7422515.1"/>
    </source>
</evidence>
<organism evidence="1 2">
    <name type="scientific">Candidatus Propionivibrio dominans</name>
    <dbReference type="NCBI Taxonomy" id="2954373"/>
    <lineage>
        <taxon>Bacteria</taxon>
        <taxon>Pseudomonadati</taxon>
        <taxon>Pseudomonadota</taxon>
        <taxon>Betaproteobacteria</taxon>
        <taxon>Rhodocyclales</taxon>
        <taxon>Rhodocyclaceae</taxon>
        <taxon>Propionivibrio</taxon>
    </lineage>
</organism>
<proteinExistence type="predicted"/>
<sequence>MKLSNPEGASMSKNKFVGVAYWTLSTPREDWLAEALKVLRVLEMAGLATVVNHCLPAGDQMTVVFGDEQFTLLVNNRQGRGVVRASPSAGCFVLCLVALRKALGDISVVTDSQQTVSARPRQSDPLYSSDWLRIAPVAQQLGLICDEAFVARHSSVFTNVF</sequence>
<gene>
    <name evidence="1" type="ORF">IPJ48_05130</name>
</gene>
<accession>A0A9D7F5L6</accession>
<comment type="caution">
    <text evidence="1">The sequence shown here is derived from an EMBL/GenBank/DDBJ whole genome shotgun (WGS) entry which is preliminary data.</text>
</comment>
<evidence type="ECO:0000313" key="2">
    <source>
        <dbReference type="Proteomes" id="UP000886602"/>
    </source>
</evidence>
<reference evidence="1" key="1">
    <citation type="submission" date="2020-10" db="EMBL/GenBank/DDBJ databases">
        <title>Connecting structure to function with the recovery of over 1000 high-quality activated sludge metagenome-assembled genomes encoding full-length rRNA genes using long-read sequencing.</title>
        <authorList>
            <person name="Singleton C.M."/>
            <person name="Petriglieri F."/>
            <person name="Kristensen J.M."/>
            <person name="Kirkegaard R.H."/>
            <person name="Michaelsen T.Y."/>
            <person name="Andersen M.H."/>
            <person name="Karst S.M."/>
            <person name="Dueholm M.S."/>
            <person name="Nielsen P.H."/>
            <person name="Albertsen M."/>
        </authorList>
    </citation>
    <scope>NUCLEOTIDE SEQUENCE</scope>
    <source>
        <strain evidence="1">EsbW_18-Q3-R4-48_MAXAC.044</strain>
    </source>
</reference>
<dbReference type="AlphaFoldDB" id="A0A9D7F5L6"/>